<evidence type="ECO:0000313" key="3">
    <source>
        <dbReference type="EMBL" id="KAL0636562.1"/>
    </source>
</evidence>
<gene>
    <name evidence="3" type="ORF">Q9L58_004399</name>
</gene>
<comment type="caution">
    <text evidence="3">The sequence shown here is derived from an EMBL/GenBank/DDBJ whole genome shotgun (WGS) entry which is preliminary data.</text>
</comment>
<keyword evidence="2" id="KW-0472">Membrane</keyword>
<proteinExistence type="predicted"/>
<protein>
    <submittedName>
        <fullName evidence="3">Uncharacterized protein</fullName>
    </submittedName>
</protein>
<feature type="region of interest" description="Disordered" evidence="1">
    <location>
        <begin position="59"/>
        <end position="97"/>
    </location>
</feature>
<keyword evidence="4" id="KW-1185">Reference proteome</keyword>
<feature type="transmembrane region" description="Helical" evidence="2">
    <location>
        <begin position="17"/>
        <end position="41"/>
    </location>
</feature>
<feature type="region of interest" description="Disordered" evidence="1">
    <location>
        <begin position="542"/>
        <end position="581"/>
    </location>
</feature>
<evidence type="ECO:0000256" key="1">
    <source>
        <dbReference type="SAM" id="MobiDB-lite"/>
    </source>
</evidence>
<dbReference type="Proteomes" id="UP001447188">
    <property type="component" value="Unassembled WGS sequence"/>
</dbReference>
<feature type="region of interest" description="Disordered" evidence="1">
    <location>
        <begin position="403"/>
        <end position="438"/>
    </location>
</feature>
<evidence type="ECO:0000256" key="2">
    <source>
        <dbReference type="SAM" id="Phobius"/>
    </source>
</evidence>
<keyword evidence="2" id="KW-1133">Transmembrane helix</keyword>
<evidence type="ECO:0000313" key="4">
    <source>
        <dbReference type="Proteomes" id="UP001447188"/>
    </source>
</evidence>
<dbReference type="EMBL" id="JBBBZM010000047">
    <property type="protein sequence ID" value="KAL0636562.1"/>
    <property type="molecule type" value="Genomic_DNA"/>
</dbReference>
<name>A0ABR3GKV7_9PEZI</name>
<keyword evidence="2" id="KW-0812">Transmembrane</keyword>
<sequence>MFSDGEEPPSSSVPPKVIVPSITVVSLLVLITFIGAVVIFVRSYKKKRRHPLDIEKQDSEAGEWGNGTRDGRGSVATNGSRGPRGFGGPSVAIKSPPRAADRRFKTLSQESSVSKEFYGGKNGGSEGVEVVGNTILESSSAPAVPIGKIERITGNALSNDFYSDRASGCSHSRGNSANVAAEPKHHSNHSLSAKDTAPAVLSFRPLIPGINLSPISPVSNTSAARDFAPGDEGADLFKYLSSPPPAVVAQNATALEEDVNSSAASSERSSNISSSKSSSRFSYTQLYLGTNLGKHISAQYNRLKEPRRSPQGDAAFGERVQASLSPAFDGFPVSQKPSRFTRLSSESTSVISSVEPAGKGHSQRISWSGRSVLELDTPVPSKQYNPISPSQAKTHILRRTDRNLPVEPASPPKFATSPKAHIRRHTDYPPPPPIPADPSDVAGGPGDFILPMPMFRSFSNSKMSVVSVPSTISSVSTFVGRNTIGGLSPTPARHSMWNTPNYEDVTTSNRKSVGASTVLTETSETSNMTEIELEMEMRKIGDRARRASEERRGTRRRNEENQGVQRGTEVIGMPRIGHRFF</sequence>
<feature type="compositionally biased region" description="Basic and acidic residues" evidence="1">
    <location>
        <begin position="542"/>
        <end position="560"/>
    </location>
</feature>
<reference evidence="3 4" key="1">
    <citation type="submission" date="2024-02" db="EMBL/GenBank/DDBJ databases">
        <title>Discinaceae phylogenomics.</title>
        <authorList>
            <person name="Dirks A.C."/>
            <person name="James T.Y."/>
        </authorList>
    </citation>
    <scope>NUCLEOTIDE SEQUENCE [LARGE SCALE GENOMIC DNA]</scope>
    <source>
        <strain evidence="3 4">ACD0624</strain>
    </source>
</reference>
<feature type="region of interest" description="Disordered" evidence="1">
    <location>
        <begin position="166"/>
        <end position="192"/>
    </location>
</feature>
<organism evidence="3 4">
    <name type="scientific">Discina gigas</name>
    <dbReference type="NCBI Taxonomy" id="1032678"/>
    <lineage>
        <taxon>Eukaryota</taxon>
        <taxon>Fungi</taxon>
        <taxon>Dikarya</taxon>
        <taxon>Ascomycota</taxon>
        <taxon>Pezizomycotina</taxon>
        <taxon>Pezizomycetes</taxon>
        <taxon>Pezizales</taxon>
        <taxon>Discinaceae</taxon>
        <taxon>Discina</taxon>
    </lineage>
</organism>
<accession>A0ABR3GKV7</accession>
<feature type="compositionally biased region" description="Polar residues" evidence="1">
    <location>
        <begin position="169"/>
        <end position="178"/>
    </location>
</feature>